<proteinExistence type="predicted"/>
<organism evidence="2 3">
    <name type="scientific">Streptodolium elevatio</name>
    <dbReference type="NCBI Taxonomy" id="3157996"/>
    <lineage>
        <taxon>Bacteria</taxon>
        <taxon>Bacillati</taxon>
        <taxon>Actinomycetota</taxon>
        <taxon>Actinomycetes</taxon>
        <taxon>Kitasatosporales</taxon>
        <taxon>Streptomycetaceae</taxon>
        <taxon>Streptodolium</taxon>
    </lineage>
</organism>
<dbReference type="RefSeq" id="WP_358348351.1">
    <property type="nucleotide sequence ID" value="NZ_JBEZFP010000005.1"/>
</dbReference>
<keyword evidence="1" id="KW-0812">Transmembrane</keyword>
<evidence type="ECO:0000313" key="3">
    <source>
        <dbReference type="Proteomes" id="UP001551482"/>
    </source>
</evidence>
<keyword evidence="3" id="KW-1185">Reference proteome</keyword>
<dbReference type="EMBL" id="JBEZFP010000005">
    <property type="protein sequence ID" value="MEU8132472.1"/>
    <property type="molecule type" value="Genomic_DNA"/>
</dbReference>
<name>A0ABV3DBA5_9ACTN</name>
<gene>
    <name evidence="2" type="ORF">AB0C36_03100</name>
</gene>
<dbReference type="Proteomes" id="UP001551482">
    <property type="component" value="Unassembled WGS sequence"/>
</dbReference>
<comment type="caution">
    <text evidence="2">The sequence shown here is derived from an EMBL/GenBank/DDBJ whole genome shotgun (WGS) entry which is preliminary data.</text>
</comment>
<reference evidence="2 3" key="1">
    <citation type="submission" date="2024-06" db="EMBL/GenBank/DDBJ databases">
        <title>The Natural Products Discovery Center: Release of the First 8490 Sequenced Strains for Exploring Actinobacteria Biosynthetic Diversity.</title>
        <authorList>
            <person name="Kalkreuter E."/>
            <person name="Kautsar S.A."/>
            <person name="Yang D."/>
            <person name="Bader C.D."/>
            <person name="Teijaro C.N."/>
            <person name="Fluegel L."/>
            <person name="Davis C.M."/>
            <person name="Simpson J.R."/>
            <person name="Lauterbach L."/>
            <person name="Steele A.D."/>
            <person name="Gui C."/>
            <person name="Meng S."/>
            <person name="Li G."/>
            <person name="Viehrig K."/>
            <person name="Ye F."/>
            <person name="Su P."/>
            <person name="Kiefer A.F."/>
            <person name="Nichols A."/>
            <person name="Cepeda A.J."/>
            <person name="Yan W."/>
            <person name="Fan B."/>
            <person name="Jiang Y."/>
            <person name="Adhikari A."/>
            <person name="Zheng C.-J."/>
            <person name="Schuster L."/>
            <person name="Cowan T.M."/>
            <person name="Smanski M.J."/>
            <person name="Chevrette M.G."/>
            <person name="De Carvalho L.P.S."/>
            <person name="Shen B."/>
        </authorList>
    </citation>
    <scope>NUCLEOTIDE SEQUENCE [LARGE SCALE GENOMIC DNA]</scope>
    <source>
        <strain evidence="2 3">NPDC048946</strain>
    </source>
</reference>
<keyword evidence="1" id="KW-1133">Transmembrane helix</keyword>
<keyword evidence="1" id="KW-0472">Membrane</keyword>
<evidence type="ECO:0000313" key="2">
    <source>
        <dbReference type="EMBL" id="MEU8132472.1"/>
    </source>
</evidence>
<sequence>MISTYLRDIPNPKPKAPTKGISDDFTTLLSWGSWIVMAICGIAILACAGRMAMAHKSGADGGQHLMGLVWIVVAAILVGSGAAAINAIA</sequence>
<protein>
    <submittedName>
        <fullName evidence="2">Uncharacterized protein</fullName>
    </submittedName>
</protein>
<feature type="transmembrane region" description="Helical" evidence="1">
    <location>
        <begin position="65"/>
        <end position="88"/>
    </location>
</feature>
<accession>A0ABV3DBA5</accession>
<feature type="transmembrane region" description="Helical" evidence="1">
    <location>
        <begin position="31"/>
        <end position="53"/>
    </location>
</feature>
<evidence type="ECO:0000256" key="1">
    <source>
        <dbReference type="SAM" id="Phobius"/>
    </source>
</evidence>